<dbReference type="Proteomes" id="UP000184263">
    <property type="component" value="Unassembled WGS sequence"/>
</dbReference>
<evidence type="ECO:0000259" key="8">
    <source>
        <dbReference type="Pfam" id="PF05384"/>
    </source>
</evidence>
<organism evidence="10 11">
    <name type="scientific">Selenomonas ruminantium</name>
    <dbReference type="NCBI Taxonomy" id="971"/>
    <lineage>
        <taxon>Bacteria</taxon>
        <taxon>Bacillati</taxon>
        <taxon>Bacillota</taxon>
        <taxon>Negativicutes</taxon>
        <taxon>Selenomonadales</taxon>
        <taxon>Selenomonadaceae</taxon>
        <taxon>Selenomonas</taxon>
    </lineage>
</organism>
<dbReference type="Gene3D" id="3.30.565.10">
    <property type="entry name" value="Histidine kinase-like ATPase, C-terminal domain"/>
    <property type="match status" value="1"/>
</dbReference>
<dbReference type="GO" id="GO:0000155">
    <property type="term" value="F:phosphorelay sensor kinase activity"/>
    <property type="evidence" value="ECO:0007669"/>
    <property type="project" value="InterPro"/>
</dbReference>
<dbReference type="InterPro" id="IPR011712">
    <property type="entry name" value="Sig_transdc_His_kin_sub3_dim/P"/>
</dbReference>
<comment type="catalytic activity">
    <reaction evidence="1">
        <text>ATP + protein L-histidine = ADP + protein N-phospho-L-histidine.</text>
        <dbReference type="EC" id="2.7.13.3"/>
    </reaction>
</comment>
<evidence type="ECO:0000256" key="2">
    <source>
        <dbReference type="ARBA" id="ARBA00012438"/>
    </source>
</evidence>
<evidence type="ECO:0000256" key="4">
    <source>
        <dbReference type="ARBA" id="ARBA00022777"/>
    </source>
</evidence>
<feature type="coiled-coil region" evidence="6">
    <location>
        <begin position="121"/>
        <end position="148"/>
    </location>
</feature>
<feature type="domain" description="Sensor DegS" evidence="8">
    <location>
        <begin position="23"/>
        <end position="180"/>
    </location>
</feature>
<evidence type="ECO:0000256" key="5">
    <source>
        <dbReference type="ARBA" id="ARBA00023012"/>
    </source>
</evidence>
<dbReference type="PANTHER" id="PTHR24421">
    <property type="entry name" value="NITRATE/NITRITE SENSOR PROTEIN NARX-RELATED"/>
    <property type="match status" value="1"/>
</dbReference>
<feature type="domain" description="Signal transduction histidine kinase subgroup 3 dimerisation and phosphoacceptor" evidence="9">
    <location>
        <begin position="190"/>
        <end position="257"/>
    </location>
</feature>
<evidence type="ECO:0000256" key="1">
    <source>
        <dbReference type="ARBA" id="ARBA00000085"/>
    </source>
</evidence>
<dbReference type="GO" id="GO:0016020">
    <property type="term" value="C:membrane"/>
    <property type="evidence" value="ECO:0007669"/>
    <property type="project" value="InterPro"/>
</dbReference>
<dbReference type="InterPro" id="IPR008595">
    <property type="entry name" value="DegS"/>
</dbReference>
<dbReference type="PANTHER" id="PTHR24421:SF55">
    <property type="entry name" value="SENSOR HISTIDINE KINASE YDFH"/>
    <property type="match status" value="1"/>
</dbReference>
<dbReference type="Gene3D" id="1.20.5.1930">
    <property type="match status" value="1"/>
</dbReference>
<gene>
    <name evidence="10" type="ORF">SAMN05216582_11636</name>
</gene>
<keyword evidence="6" id="KW-0175">Coiled coil</keyword>
<dbReference type="AlphaFoldDB" id="A0A1M6V3S7"/>
<dbReference type="EC" id="2.7.13.3" evidence="2"/>
<evidence type="ECO:0000313" key="11">
    <source>
        <dbReference type="Proteomes" id="UP000184263"/>
    </source>
</evidence>
<dbReference type="SUPFAM" id="SSF55874">
    <property type="entry name" value="ATPase domain of HSP90 chaperone/DNA topoisomerase II/histidine kinase"/>
    <property type="match status" value="1"/>
</dbReference>
<dbReference type="InterPro" id="IPR050482">
    <property type="entry name" value="Sensor_HK_TwoCompSys"/>
</dbReference>
<evidence type="ECO:0000256" key="6">
    <source>
        <dbReference type="SAM" id="Coils"/>
    </source>
</evidence>
<feature type="domain" description="Histidine kinase/HSP90-like ATPase" evidence="7">
    <location>
        <begin position="297"/>
        <end position="404"/>
    </location>
</feature>
<dbReference type="Pfam" id="PF05384">
    <property type="entry name" value="DegS"/>
    <property type="match status" value="1"/>
</dbReference>
<accession>A0A1M6V3S7</accession>
<feature type="coiled-coil region" evidence="6">
    <location>
        <begin position="43"/>
        <end position="88"/>
    </location>
</feature>
<name>A0A1M6V3S7_SELRU</name>
<evidence type="ECO:0000313" key="10">
    <source>
        <dbReference type="EMBL" id="SHK76025.1"/>
    </source>
</evidence>
<dbReference type="RefSeq" id="WP_073090297.1">
    <property type="nucleotide sequence ID" value="NZ_FRBC01000016.1"/>
</dbReference>
<dbReference type="Pfam" id="PF02518">
    <property type="entry name" value="HATPase_c"/>
    <property type="match status" value="1"/>
</dbReference>
<dbReference type="OrthoDB" id="9781904at2"/>
<dbReference type="CDD" id="cd16917">
    <property type="entry name" value="HATPase_UhpB-NarQ-NarX-like"/>
    <property type="match status" value="1"/>
</dbReference>
<keyword evidence="3" id="KW-0808">Transferase</keyword>
<dbReference type="EMBL" id="FRBC01000016">
    <property type="protein sequence ID" value="SHK76025.1"/>
    <property type="molecule type" value="Genomic_DNA"/>
</dbReference>
<evidence type="ECO:0000259" key="7">
    <source>
        <dbReference type="Pfam" id="PF02518"/>
    </source>
</evidence>
<reference evidence="10 11" key="1">
    <citation type="submission" date="2016-11" db="EMBL/GenBank/DDBJ databases">
        <authorList>
            <person name="Jaros S."/>
            <person name="Januszkiewicz K."/>
            <person name="Wedrychowicz H."/>
        </authorList>
    </citation>
    <scope>NUCLEOTIDE SEQUENCE [LARGE SCALE GENOMIC DNA]</scope>
    <source>
        <strain evidence="10 11">HD4</strain>
    </source>
</reference>
<dbReference type="Pfam" id="PF07730">
    <property type="entry name" value="HisKA_3"/>
    <property type="match status" value="1"/>
</dbReference>
<dbReference type="GO" id="GO:0046983">
    <property type="term" value="F:protein dimerization activity"/>
    <property type="evidence" value="ECO:0007669"/>
    <property type="project" value="InterPro"/>
</dbReference>
<sequence length="428" mass="48061">MADQRSGSLPPDVGGLQAQSLKKILINTISTIEDNKSQIFEIYETARSEVESSRKLLADLKEQVRQTIDRVDELAEREQQEKQRLVRVSSNFQDYSEEKVRESYEAVKNVQVSLGVEREKEANLRAQRDKLELRLRNLQVMLAQAEHLALAVGSVLSYLSTQVNGVIWKIEAVQKEKFIGARIIKAQEEERYRISREIHDGPAQDLANLIFQTSIAEKLVDYDPDEAKRTLQELRQQMRDCLGSVREVIFDMRPMALDDLGLVAALNQLIGRIASRGTLAIDFSMDGKVYDMPKHVEIAVFRIVQEALNNISHHAETDNAKVRMLYSPTALSVLIEDAGKGFNPDFGMGTVNEDGESPAAEAAEIPSHFGLMGMRERAKIIGADLNITSAIGEGTRVHLRVPLRQPQVETKDVKVVKTSEKKRGMISK</sequence>
<dbReference type="InterPro" id="IPR003594">
    <property type="entry name" value="HATPase_dom"/>
</dbReference>
<dbReference type="InterPro" id="IPR036890">
    <property type="entry name" value="HATPase_C_sf"/>
</dbReference>
<evidence type="ECO:0000256" key="3">
    <source>
        <dbReference type="ARBA" id="ARBA00022679"/>
    </source>
</evidence>
<evidence type="ECO:0000259" key="9">
    <source>
        <dbReference type="Pfam" id="PF07730"/>
    </source>
</evidence>
<keyword evidence="5" id="KW-0902">Two-component regulatory system</keyword>
<protein>
    <recommendedName>
        <fullName evidence="2">histidine kinase</fullName>
        <ecNumber evidence="2">2.7.13.3</ecNumber>
    </recommendedName>
</protein>
<keyword evidence="4 10" id="KW-0418">Kinase</keyword>
<proteinExistence type="predicted"/>